<comment type="caution">
    <text evidence="1">The sequence shown here is derived from an EMBL/GenBank/DDBJ whole genome shotgun (WGS) entry which is preliminary data.</text>
</comment>
<gene>
    <name evidence="1" type="ORF">M9H77_01008</name>
</gene>
<name>A0ACC0C4R6_CATRO</name>
<organism evidence="1 2">
    <name type="scientific">Catharanthus roseus</name>
    <name type="common">Madagascar periwinkle</name>
    <name type="synonym">Vinca rosea</name>
    <dbReference type="NCBI Taxonomy" id="4058"/>
    <lineage>
        <taxon>Eukaryota</taxon>
        <taxon>Viridiplantae</taxon>
        <taxon>Streptophyta</taxon>
        <taxon>Embryophyta</taxon>
        <taxon>Tracheophyta</taxon>
        <taxon>Spermatophyta</taxon>
        <taxon>Magnoliopsida</taxon>
        <taxon>eudicotyledons</taxon>
        <taxon>Gunneridae</taxon>
        <taxon>Pentapetalae</taxon>
        <taxon>asterids</taxon>
        <taxon>lamiids</taxon>
        <taxon>Gentianales</taxon>
        <taxon>Apocynaceae</taxon>
        <taxon>Rauvolfioideae</taxon>
        <taxon>Vinceae</taxon>
        <taxon>Catharanthinae</taxon>
        <taxon>Catharanthus</taxon>
    </lineage>
</organism>
<protein>
    <submittedName>
        <fullName evidence="1">Uncharacterized protein</fullName>
    </submittedName>
</protein>
<evidence type="ECO:0000313" key="1">
    <source>
        <dbReference type="EMBL" id="KAI5679781.1"/>
    </source>
</evidence>
<reference evidence="2" key="1">
    <citation type="journal article" date="2023" name="Nat. Plants">
        <title>Single-cell RNA sequencing provides a high-resolution roadmap for understanding the multicellular compartmentation of specialized metabolism.</title>
        <authorList>
            <person name="Sun S."/>
            <person name="Shen X."/>
            <person name="Li Y."/>
            <person name="Li Y."/>
            <person name="Wang S."/>
            <person name="Li R."/>
            <person name="Zhang H."/>
            <person name="Shen G."/>
            <person name="Guo B."/>
            <person name="Wei J."/>
            <person name="Xu J."/>
            <person name="St-Pierre B."/>
            <person name="Chen S."/>
            <person name="Sun C."/>
        </authorList>
    </citation>
    <scope>NUCLEOTIDE SEQUENCE [LARGE SCALE GENOMIC DNA]</scope>
</reference>
<dbReference type="EMBL" id="CM044701">
    <property type="protein sequence ID" value="KAI5679781.1"/>
    <property type="molecule type" value="Genomic_DNA"/>
</dbReference>
<accession>A0ACC0C4R6</accession>
<dbReference type="Proteomes" id="UP001060085">
    <property type="component" value="Linkage Group LG01"/>
</dbReference>
<proteinExistence type="predicted"/>
<sequence>MAQFALEVLSGCLFSTKVLSDECEIIQGIIAVLFVIGWEYNCITSVANSEVGEELERKNKLRMSFCESVCASRNKIHNQLIRSLSSNSRVILGTILVQSVRCAALEEDILDTDKITTLCCLWLLEIMEYLCPDHFEEQKLLDEFLSSSDQWPSWVMPVSSFRERSAVLRTDNSSINKPGNQRFVLLVNKLISRLGFHRVVAGYVPHHSPSLSEESSIDTTSQFHHTRAWLAAEMLCRWKWDSGNVLSSFLPLLSAYGKSEYYYPEDGFFDSVVNILLDGALEHGASVELTSQNVWPASYDEVECIGEPFLRALVSLLSTIFQDNIWGKDKAISYFMLLQNKLYIGETVNLNCLNILPACMHVLIRALSSEFDGIEPNTSKETEIHAAIMDWLKRTQYFPPLYSWQTGKDMESWFQLVMSCYPVRATKGMQGLERGRNISTAEKQILLELFRKQRDDSGASVVVNKLPVVQILLAKLLLVSAAYCWDEFSEDDWEFVLYRLRWWIESAVVMMEEVAENVNDVIANHSSYNDLEVTLKKVKLAVSRVDSFVINIARCSLLAFSFFSGLVGKEKKEDADLLDPLRSDRWEITKDRILECILRLFFSTGVAEAIASSSCIESTGLIASSRLEHTQFWELVALHVVESSSHARDKASKSIELWGLMKGPISSLYAILFSSKPLPCLQFAAFVILSSESVAHLAFVSEESQKSFDGDAANIQGSGHPCFASEETFHLREEISFMFEKLPCEVLEMELLAPERVNVFLSWALLLSHLVSLPSSSPIRERMIQYVQDTADSSIIDCVFQNIPLDSAAGSSLKKKELPAAVSKAATAATLAITSNSILSSLETFWPIGEEKLASLAGAVFGLMLCVLPAYVREWFSNIRDRSKLAMIESFTKTWCSPPLIQNELNQIKKANFADEIFSLSVSKSANEVVATYTMDETTMDLVIRLPASYPLRPVDVACAKSLGISEMKQRKWLMSLMLFVRNQNGALAEALRIWKSNFDKAFEGVEECPICYSVIHTANHSLPRLACKTCKHKFHSACLLKWFSTSHKSTCPLCQSPF</sequence>
<evidence type="ECO:0000313" key="2">
    <source>
        <dbReference type="Proteomes" id="UP001060085"/>
    </source>
</evidence>
<keyword evidence="2" id="KW-1185">Reference proteome</keyword>